<evidence type="ECO:0000259" key="13">
    <source>
        <dbReference type="PROSITE" id="PS50056"/>
    </source>
</evidence>
<dbReference type="Pfam" id="PF00102">
    <property type="entry name" value="Y_phosphatase"/>
    <property type="match status" value="1"/>
</dbReference>
<dbReference type="InterPro" id="IPR050713">
    <property type="entry name" value="RTP_Phos/Ushers"/>
</dbReference>
<dbReference type="Gene3D" id="3.90.190.10">
    <property type="entry name" value="Protein tyrosine phosphatase superfamily"/>
    <property type="match status" value="1"/>
</dbReference>
<dbReference type="Gene3D" id="2.60.40.10">
    <property type="entry name" value="Immunoglobulins"/>
    <property type="match status" value="4"/>
</dbReference>
<evidence type="ECO:0000256" key="10">
    <source>
        <dbReference type="ARBA" id="ARBA00051722"/>
    </source>
</evidence>
<feature type="domain" description="Fibronectin type-III" evidence="14">
    <location>
        <begin position="301"/>
        <end position="390"/>
    </location>
</feature>
<dbReference type="InterPro" id="IPR029021">
    <property type="entry name" value="Prot-tyrosine_phosphatase-like"/>
</dbReference>
<dbReference type="EC" id="3.1.3.48" evidence="2"/>
<keyword evidence="4" id="KW-0732">Signal</keyword>
<dbReference type="SUPFAM" id="SSF49265">
    <property type="entry name" value="Fibronectin type III"/>
    <property type="match status" value="4"/>
</dbReference>
<dbReference type="InterPro" id="IPR036116">
    <property type="entry name" value="FN3_sf"/>
</dbReference>
<evidence type="ECO:0000256" key="2">
    <source>
        <dbReference type="ARBA" id="ARBA00013064"/>
    </source>
</evidence>
<dbReference type="PROSITE" id="PS50055">
    <property type="entry name" value="TYR_PHOSPHATASE_PTP"/>
    <property type="match status" value="1"/>
</dbReference>
<proteinExistence type="predicted"/>
<dbReference type="SMART" id="SM00060">
    <property type="entry name" value="FN3"/>
    <property type="match status" value="5"/>
</dbReference>
<keyword evidence="16" id="KW-1185">Reference proteome</keyword>
<dbReference type="PROSITE" id="PS00383">
    <property type="entry name" value="TYR_PHOSPHATASE_1"/>
    <property type="match status" value="1"/>
</dbReference>
<dbReference type="PANTHER" id="PTHR46957:SF10">
    <property type="entry name" value="PROTEIN TYROSINE PHOSPHATASE, RECEPTOR TYPE, H"/>
    <property type="match status" value="1"/>
</dbReference>
<dbReference type="FunFam" id="3.90.190.10:FF:000009">
    <property type="entry name" value="Receptor-type tyrosine-protein phosphatase beta"/>
    <property type="match status" value="1"/>
</dbReference>
<keyword evidence="7 11" id="KW-1133">Transmembrane helix</keyword>
<evidence type="ECO:0000256" key="4">
    <source>
        <dbReference type="ARBA" id="ARBA00022729"/>
    </source>
</evidence>
<dbReference type="Proteomes" id="UP001557470">
    <property type="component" value="Unassembled WGS sequence"/>
</dbReference>
<dbReference type="GO" id="GO:0016020">
    <property type="term" value="C:membrane"/>
    <property type="evidence" value="ECO:0007669"/>
    <property type="project" value="UniProtKB-SubCell"/>
</dbReference>
<dbReference type="AlphaFoldDB" id="A0ABD0WZK7"/>
<evidence type="ECO:0000259" key="14">
    <source>
        <dbReference type="PROSITE" id="PS50853"/>
    </source>
</evidence>
<comment type="caution">
    <text evidence="15">The sequence shown here is derived from an EMBL/GenBank/DDBJ whole genome shotgun (WGS) entry which is preliminary data.</text>
</comment>
<dbReference type="PROSITE" id="PS50056">
    <property type="entry name" value="TYR_PHOSPHATASE_2"/>
    <property type="match status" value="1"/>
</dbReference>
<dbReference type="SUPFAM" id="SSF52799">
    <property type="entry name" value="(Phosphotyrosine protein) phosphatases II"/>
    <property type="match status" value="1"/>
</dbReference>
<evidence type="ECO:0000313" key="16">
    <source>
        <dbReference type="Proteomes" id="UP001557470"/>
    </source>
</evidence>
<evidence type="ECO:0000256" key="8">
    <source>
        <dbReference type="ARBA" id="ARBA00023136"/>
    </source>
</evidence>
<dbReference type="EMBL" id="JAGEUA010000004">
    <property type="protein sequence ID" value="KAL0984384.1"/>
    <property type="molecule type" value="Genomic_DNA"/>
</dbReference>
<name>A0ABD0WZK7_UMBPY</name>
<evidence type="ECO:0000256" key="9">
    <source>
        <dbReference type="ARBA" id="ARBA00023180"/>
    </source>
</evidence>
<dbReference type="GO" id="GO:0004725">
    <property type="term" value="F:protein tyrosine phosphatase activity"/>
    <property type="evidence" value="ECO:0007669"/>
    <property type="project" value="UniProtKB-EC"/>
</dbReference>
<keyword evidence="6" id="KW-0904">Protein phosphatase</keyword>
<evidence type="ECO:0000256" key="11">
    <source>
        <dbReference type="SAM" id="Phobius"/>
    </source>
</evidence>
<evidence type="ECO:0000259" key="12">
    <source>
        <dbReference type="PROSITE" id="PS50055"/>
    </source>
</evidence>
<dbReference type="InterPro" id="IPR003595">
    <property type="entry name" value="Tyr_Pase_cat"/>
</dbReference>
<feature type="domain" description="Fibronectin type-III" evidence="14">
    <location>
        <begin position="119"/>
        <end position="214"/>
    </location>
</feature>
<evidence type="ECO:0000313" key="15">
    <source>
        <dbReference type="EMBL" id="KAL0984384.1"/>
    </source>
</evidence>
<dbReference type="InterPro" id="IPR000387">
    <property type="entry name" value="Tyr_Pase_dom"/>
</dbReference>
<reference evidence="15 16" key="1">
    <citation type="submission" date="2024-06" db="EMBL/GenBank/DDBJ databases">
        <authorList>
            <person name="Pan Q."/>
            <person name="Wen M."/>
            <person name="Jouanno E."/>
            <person name="Zahm M."/>
            <person name="Klopp C."/>
            <person name="Cabau C."/>
            <person name="Louis A."/>
            <person name="Berthelot C."/>
            <person name="Parey E."/>
            <person name="Roest Crollius H."/>
            <person name="Montfort J."/>
            <person name="Robinson-Rechavi M."/>
            <person name="Bouchez O."/>
            <person name="Lampietro C."/>
            <person name="Lopez Roques C."/>
            <person name="Donnadieu C."/>
            <person name="Postlethwait J."/>
            <person name="Bobe J."/>
            <person name="Verreycken H."/>
            <person name="Guiguen Y."/>
        </authorList>
    </citation>
    <scope>NUCLEOTIDE SEQUENCE [LARGE SCALE GENOMIC DNA]</scope>
    <source>
        <strain evidence="15">Up_M1</strain>
        <tissue evidence="15">Testis</tissue>
    </source>
</reference>
<comment type="subcellular location">
    <subcellularLocation>
        <location evidence="1">Membrane</location>
        <topology evidence="1">Single-pass type I membrane protein</topology>
    </subcellularLocation>
</comment>
<evidence type="ECO:0000256" key="5">
    <source>
        <dbReference type="ARBA" id="ARBA00022801"/>
    </source>
</evidence>
<dbReference type="PANTHER" id="PTHR46957">
    <property type="entry name" value="CYTOKINE RECEPTOR"/>
    <property type="match status" value="1"/>
</dbReference>
<gene>
    <name evidence="15" type="ORF">UPYG_G00140760</name>
</gene>
<keyword evidence="5" id="KW-0378">Hydrolase</keyword>
<comment type="catalytic activity">
    <reaction evidence="10">
        <text>O-phospho-L-tyrosyl-[protein] + H2O = L-tyrosyl-[protein] + phosphate</text>
        <dbReference type="Rhea" id="RHEA:10684"/>
        <dbReference type="Rhea" id="RHEA-COMP:10136"/>
        <dbReference type="Rhea" id="RHEA-COMP:20101"/>
        <dbReference type="ChEBI" id="CHEBI:15377"/>
        <dbReference type="ChEBI" id="CHEBI:43474"/>
        <dbReference type="ChEBI" id="CHEBI:46858"/>
        <dbReference type="ChEBI" id="CHEBI:61978"/>
        <dbReference type="EC" id="3.1.3.48"/>
    </reaction>
</comment>
<sequence length="919" mass="102523">MGKAKSRNDLCIKCKSRKWRAANLTTNATIPPSTIPNNVESVNVTGQNETSVTVQWNNVTGDGYLLKFSNGTTVNITDNSAIVIYTISNLEAGKIYNITLITVLGNNNSSGHNFPIITAPCNVAEVKVTEQSETSVTVQWNNVKGDGLSYELRFSNMTIPDINMTIPPPDTSKPVTCTVSSLKSGRKYIITLFTVFEGIRSSGLTNVSLITRPLNVPGVNVTGQNETSITLQWNNMVDLTMLTYALQINNGTNTTIIVHGTDEYVTYTVQNLTGGKKYNLTLFTVFENVTSTGKEISTVTAPYNVENVNVTNRSETSVTLEWKRPANGITSYQLNYSNTSLQIANASTDTYTVVSLTNGTQYELFFFTVFEGIKSSGVSTLTVTKMFCSNLPWVVTNTSIQAKVNLEVNFGHATNGSQPGDSIKTNVIHGQLSFTNLNPGATYQMTLWFKKESIQLPLCEHMETLVPPDLIGPTCHYLSGGYAFSLSWGNVEGIWTSVEVNVSGHSPHRVNGSNVKTAEITGVQPAKTYPVTLALISGPHISNVVSFSCQTDPRGVIAGSVMAALLFCILVLLAFFIWRRKPEMFSRPKSVFVESKLCRDKFRAIPLGKFPDHYKILSSDTYRGFSEEYEDFESVGKEQAQRAADLVENRSKNRFTNVLPYDWSRVKLTVLKNDTSTDYINANYMPGYDNNRQYIAAQGPLPNTVNDFWRMIWEQRVKGVVMVTNCTEGGRVKCEQYWPLDYTPCLYGDLLVTVRLEMKETDWTHREFVVKNKKTSEERLVEHFHFTSWPDHGVPEGTEALIRFRRLVRQHIEHQQDSGPTVVHCSAGVGRTGTLIALDVILQQLEREKAVSIAAFVHKIRLSRPLMVQTESQYIFLHQCIMDSLQPKDLSQEPLYENTDMIYANATALRDFHATNTPA</sequence>
<keyword evidence="3 11" id="KW-0812">Transmembrane</keyword>
<protein>
    <recommendedName>
        <fullName evidence="2">protein-tyrosine-phosphatase</fullName>
        <ecNumber evidence="2">3.1.3.48</ecNumber>
    </recommendedName>
</protein>
<dbReference type="InterPro" id="IPR003961">
    <property type="entry name" value="FN3_dom"/>
</dbReference>
<feature type="transmembrane region" description="Helical" evidence="11">
    <location>
        <begin position="556"/>
        <end position="578"/>
    </location>
</feature>
<accession>A0ABD0WZK7</accession>
<keyword evidence="8 11" id="KW-0472">Membrane</keyword>
<evidence type="ECO:0000256" key="7">
    <source>
        <dbReference type="ARBA" id="ARBA00022989"/>
    </source>
</evidence>
<dbReference type="InterPro" id="IPR016130">
    <property type="entry name" value="Tyr_Pase_AS"/>
</dbReference>
<keyword evidence="9" id="KW-0325">Glycoprotein</keyword>
<dbReference type="InterPro" id="IPR000242">
    <property type="entry name" value="PTP_cat"/>
</dbReference>
<dbReference type="CDD" id="cd00063">
    <property type="entry name" value="FN3"/>
    <property type="match status" value="3"/>
</dbReference>
<dbReference type="PRINTS" id="PR00700">
    <property type="entry name" value="PRTYPHPHTASE"/>
</dbReference>
<feature type="domain" description="Tyrosine specific protein phosphatases" evidence="13">
    <location>
        <begin position="802"/>
        <end position="875"/>
    </location>
</feature>
<evidence type="ECO:0000256" key="1">
    <source>
        <dbReference type="ARBA" id="ARBA00004479"/>
    </source>
</evidence>
<dbReference type="InterPro" id="IPR013783">
    <property type="entry name" value="Ig-like_fold"/>
</dbReference>
<evidence type="ECO:0000256" key="3">
    <source>
        <dbReference type="ARBA" id="ARBA00022692"/>
    </source>
</evidence>
<evidence type="ECO:0000256" key="6">
    <source>
        <dbReference type="ARBA" id="ARBA00022912"/>
    </source>
</evidence>
<dbReference type="Pfam" id="PF00041">
    <property type="entry name" value="fn3"/>
    <property type="match status" value="3"/>
</dbReference>
<dbReference type="SMART" id="SM00404">
    <property type="entry name" value="PTPc_motif"/>
    <property type="match status" value="1"/>
</dbReference>
<dbReference type="SMART" id="SM00194">
    <property type="entry name" value="PTPc"/>
    <property type="match status" value="1"/>
</dbReference>
<organism evidence="15 16">
    <name type="scientific">Umbra pygmaea</name>
    <name type="common">Eastern mudminnow</name>
    <dbReference type="NCBI Taxonomy" id="75934"/>
    <lineage>
        <taxon>Eukaryota</taxon>
        <taxon>Metazoa</taxon>
        <taxon>Chordata</taxon>
        <taxon>Craniata</taxon>
        <taxon>Vertebrata</taxon>
        <taxon>Euteleostomi</taxon>
        <taxon>Actinopterygii</taxon>
        <taxon>Neopterygii</taxon>
        <taxon>Teleostei</taxon>
        <taxon>Protacanthopterygii</taxon>
        <taxon>Esociformes</taxon>
        <taxon>Umbridae</taxon>
        <taxon>Umbra</taxon>
    </lineage>
</organism>
<feature type="domain" description="Tyrosine-protein phosphatase" evidence="12">
    <location>
        <begin position="625"/>
        <end position="884"/>
    </location>
</feature>
<dbReference type="PROSITE" id="PS50853">
    <property type="entry name" value="FN3"/>
    <property type="match status" value="2"/>
</dbReference>